<geneLocation type="plasmid" evidence="1 2">
    <name>pDAETH-4</name>
</geneLocation>
<gene>
    <name evidence="1" type="ORF">DAETH_48180</name>
</gene>
<evidence type="ECO:0000313" key="1">
    <source>
        <dbReference type="EMBL" id="BDP44849.1"/>
    </source>
</evidence>
<organism evidence="1 2">
    <name type="scientific">Deinococcus aetherius</name>
    <dbReference type="NCBI Taxonomy" id="200252"/>
    <lineage>
        <taxon>Bacteria</taxon>
        <taxon>Thermotogati</taxon>
        <taxon>Deinococcota</taxon>
        <taxon>Deinococci</taxon>
        <taxon>Deinococcales</taxon>
        <taxon>Deinococcaceae</taxon>
        <taxon>Deinococcus</taxon>
    </lineage>
</organism>
<dbReference type="EMBL" id="AP026564">
    <property type="protein sequence ID" value="BDP44849.1"/>
    <property type="molecule type" value="Genomic_DNA"/>
</dbReference>
<evidence type="ECO:0000313" key="2">
    <source>
        <dbReference type="Proteomes" id="UP001064971"/>
    </source>
</evidence>
<protein>
    <submittedName>
        <fullName evidence="1">Uncharacterized protein</fullName>
    </submittedName>
</protein>
<accession>A0ABN6RRZ9</accession>
<reference evidence="1" key="1">
    <citation type="submission" date="2022-07" db="EMBL/GenBank/DDBJ databases">
        <title>Complete Genome Sequence of the Radioresistant Bacterium Deinococcus aetherius ST0316, Isolated from the Air Dust collected in Lower Stratosphere above Japan.</title>
        <authorList>
            <person name="Satoh K."/>
            <person name="Hagiwara K."/>
            <person name="Katsumata K."/>
            <person name="Kubo A."/>
            <person name="Yokobori S."/>
            <person name="Yamagishi A."/>
            <person name="Oono Y."/>
            <person name="Narumi I."/>
        </authorList>
    </citation>
    <scope>NUCLEOTIDE SEQUENCE</scope>
    <source>
        <strain evidence="1">ST0316</strain>
        <plasmid evidence="1">pDAETH-4</plasmid>
    </source>
</reference>
<proteinExistence type="predicted"/>
<dbReference type="Proteomes" id="UP001064971">
    <property type="component" value="Plasmid pDAETH-4"/>
</dbReference>
<sequence length="121" mass="13589">MTRRQKKTALDRLLARVTVVETPDQQEAVVYVVQGRARNTTVHLDPARVSHQERHEVTLRGAALLILDGFSGYNATVRRAYGTFEKEQREYDRARAGALAEIEALLHQIHPYAPPEDQGAG</sequence>
<dbReference type="RefSeq" id="WP_264778976.1">
    <property type="nucleotide sequence ID" value="NZ_AP026564.1"/>
</dbReference>
<keyword evidence="1" id="KW-0614">Plasmid</keyword>
<keyword evidence="2" id="KW-1185">Reference proteome</keyword>
<name>A0ABN6RRZ9_9DEIO</name>